<protein>
    <submittedName>
        <fullName evidence="1">(northern house mosquito) hypothetical protein</fullName>
    </submittedName>
</protein>
<evidence type="ECO:0000313" key="1">
    <source>
        <dbReference type="EMBL" id="CAG6484527.1"/>
    </source>
</evidence>
<dbReference type="EMBL" id="HBUE01179734">
    <property type="protein sequence ID" value="CAG6519652.1"/>
    <property type="molecule type" value="Transcribed_RNA"/>
</dbReference>
<dbReference type="EMBL" id="HBUE01099452">
    <property type="protein sequence ID" value="CAG6484527.1"/>
    <property type="molecule type" value="Transcribed_RNA"/>
</dbReference>
<dbReference type="EMBL" id="HBUE01285317">
    <property type="protein sequence ID" value="CAG6571203.1"/>
    <property type="molecule type" value="Transcribed_RNA"/>
</dbReference>
<name>A0A8D8FTD6_CULPI</name>
<organism evidence="1">
    <name type="scientific">Culex pipiens</name>
    <name type="common">House mosquito</name>
    <dbReference type="NCBI Taxonomy" id="7175"/>
    <lineage>
        <taxon>Eukaryota</taxon>
        <taxon>Metazoa</taxon>
        <taxon>Ecdysozoa</taxon>
        <taxon>Arthropoda</taxon>
        <taxon>Hexapoda</taxon>
        <taxon>Insecta</taxon>
        <taxon>Pterygota</taxon>
        <taxon>Neoptera</taxon>
        <taxon>Endopterygota</taxon>
        <taxon>Diptera</taxon>
        <taxon>Nematocera</taxon>
        <taxon>Culicoidea</taxon>
        <taxon>Culicidae</taxon>
        <taxon>Culicinae</taxon>
        <taxon>Culicini</taxon>
        <taxon>Culex</taxon>
        <taxon>Culex</taxon>
    </lineage>
</organism>
<sequence length="124" mass="14551">MWRRPAVRWIVLRLVGKSFPGLSALRRRSTSLWRNFGRRNLSWCNGAIPRTTRTCCRGKRSMKCSVTTTLSTRRIWTSLRTGREFARRTTQTEERFHRMCGHFTKKVARSGCSTRKPIFPVCTK</sequence>
<dbReference type="AlphaFoldDB" id="A0A8D8FTD6"/>
<proteinExistence type="predicted"/>
<reference evidence="1" key="1">
    <citation type="submission" date="2021-05" db="EMBL/GenBank/DDBJ databases">
        <authorList>
            <person name="Alioto T."/>
            <person name="Alioto T."/>
            <person name="Gomez Garrido J."/>
        </authorList>
    </citation>
    <scope>NUCLEOTIDE SEQUENCE</scope>
</reference>
<accession>A0A8D8FTD6</accession>